<evidence type="ECO:0000313" key="5">
    <source>
        <dbReference type="Proteomes" id="UP000324176"/>
    </source>
</evidence>
<evidence type="ECO:0000256" key="1">
    <source>
        <dbReference type="SAM" id="MobiDB-lite"/>
    </source>
</evidence>
<dbReference type="SUPFAM" id="SSF56672">
    <property type="entry name" value="DNA/RNA polymerases"/>
    <property type="match status" value="1"/>
</dbReference>
<keyword evidence="4" id="KW-1185">Reference proteome</keyword>
<reference evidence="4" key="1">
    <citation type="submission" date="2015-05" db="EMBL/GenBank/DDBJ databases">
        <title>Draft genome of Nitrosomonas communis strain Nm2.</title>
        <authorList>
            <person name="Kozlowski J.A."/>
            <person name="Kits K.D."/>
            <person name="Stein L.Y."/>
        </authorList>
    </citation>
    <scope>NUCLEOTIDE SEQUENCE [LARGE SCALE GENOMIC DNA]</scope>
    <source>
        <strain evidence="4">Nm2</strain>
    </source>
</reference>
<organism evidence="2 4">
    <name type="scientific">Nitrosomonas communis</name>
    <dbReference type="NCBI Taxonomy" id="44574"/>
    <lineage>
        <taxon>Bacteria</taxon>
        <taxon>Pseudomonadati</taxon>
        <taxon>Pseudomonadota</taxon>
        <taxon>Betaproteobacteria</taxon>
        <taxon>Nitrosomonadales</taxon>
        <taxon>Nitrosomonadaceae</taxon>
        <taxon>Nitrosomonas</taxon>
    </lineage>
</organism>
<feature type="compositionally biased region" description="Basic and acidic residues" evidence="1">
    <location>
        <begin position="32"/>
        <end position="42"/>
    </location>
</feature>
<sequence length="1138" mass="130433">MKETNLPIEPKVVTQILRAYPEQTEARKKRTPKPEKKTEQKLSSRAQSLKNTQLAIAENFKPYSDFVFVFDCETTADVKNELRFGFASVFGIEKSEQVDLWESRQLTREQLDKPCRHFCFYHPTHLNPDELMLLTTWVDRFNCEKDEHQPLMVLLPVAQFVKQQFYYWVHKKRALCVGHNLPFDLSRLATDWGPGGKDYTNGFKFILCDCIKQWQVKNPQKREDLQPDDCQFHPYIRMRKLGPKKAKFAFRIVRQNIDNAAKPYEGEFLDMATLGRALLGPGDLTLQGLCRRADVPESECKFDAENLHGKELSNQYINYAFQDVRATFSLYRRLRDLYRQHDLTTPITRIFSEASLGKAYFKAMGVPRFQAQHPDTDSRFYGIASQAYYGGRSEVMVRLRSMECMMVDFTSQYPSVNALMRNQSLLLAEKIERRDNTDWVRVLLKDLSPETLLDPAIWPKLRSMVKLIPQGEILPVRARFAGPADPPNIAVTPVFATDAIWYTLADVCAAVLMNPSKIPVIEQAYELIPQGIVPTQPKCIFGDEGYAIDLQKDDLFKTIIEMRQAIKTEIKSQKKQDSVLNYDQQKIEKLESMEQGLKFLANSTSYGVLAEFIEEDPFEVPRSIQLHIGQGLPRPCKTTQFETPGKHYAGEIASFITGGGRLLFALIERLGRDRGISHALGDTDSMVFIRPDSMERETFHHYIEDIITMVNLLSPYNAGIPLLKSEEVNVVDDEPEPLYVLAVSSKRYALYNKRWKDDHGQWQEGIRLRKCTNHGLGSYLNPPGYRSKLPVPYAKDDEPICTARWIDDLWTMAIRRAESGPINDELDMILDEEIYGLLGDTPAISKETVSTWEVYQRVESIPDIRPCSFFVTLPGIEPWMIHERMRRTGKPVQVKPELMEVGYYAPFSTDMDEIMAHLTRKDTHQHVPHAPTATLAEKVWHYFAHAEHKAYPPQGIGQLQKQPVMVESLAYCGKETQTLYSYSEDGESNGTTLMGEEESQTFAIEDPEGLTIWLDQPCRTLLNSGLTRQELCNELGISDKTLSNLLSGQSVSYSVKERYTQLLQRFGQERNLLISENFIHSKQQSSSAADALKELIEQGWTIAKLAHALGRSSRQVYRWLEGAKCKEAIWWKIKALLT</sequence>
<dbReference type="AlphaFoldDB" id="A0A0F7KHA6"/>
<dbReference type="InterPro" id="IPR012337">
    <property type="entry name" value="RNaseH-like_sf"/>
</dbReference>
<evidence type="ECO:0000313" key="4">
    <source>
        <dbReference type="Proteomes" id="UP000034156"/>
    </source>
</evidence>
<dbReference type="PATRIC" id="fig|44574.3.peg.2733"/>
<dbReference type="OrthoDB" id="4264536at2"/>
<gene>
    <name evidence="2" type="ORF">AAW31_11205</name>
    <name evidence="3" type="ORF">BCL69_105512</name>
</gene>
<dbReference type="InterPro" id="IPR043502">
    <property type="entry name" value="DNA/RNA_pol_sf"/>
</dbReference>
<proteinExistence type="predicted"/>
<dbReference type="Proteomes" id="UP000034156">
    <property type="component" value="Chromosome"/>
</dbReference>
<dbReference type="Gene3D" id="1.10.10.2830">
    <property type="match status" value="1"/>
</dbReference>
<reference evidence="3 5" key="3">
    <citation type="submission" date="2019-07" db="EMBL/GenBank/DDBJ databases">
        <title>Active sludge and wastewater microbial communities from Klosterneuburg, Austria.</title>
        <authorList>
            <person name="Wagner M."/>
        </authorList>
    </citation>
    <scope>NUCLEOTIDE SEQUENCE [LARGE SCALE GENOMIC DNA]</scope>
    <source>
        <strain evidence="3 5">Nm2</strain>
    </source>
</reference>
<evidence type="ECO:0000313" key="3">
    <source>
        <dbReference type="EMBL" id="TYP80666.1"/>
    </source>
</evidence>
<dbReference type="SUPFAM" id="SSF53098">
    <property type="entry name" value="Ribonuclease H-like"/>
    <property type="match status" value="1"/>
</dbReference>
<feature type="region of interest" description="Disordered" evidence="1">
    <location>
        <begin position="22"/>
        <end position="46"/>
    </location>
</feature>
<dbReference type="EMBL" id="VNHT01000055">
    <property type="protein sequence ID" value="TYP80666.1"/>
    <property type="molecule type" value="Genomic_DNA"/>
</dbReference>
<protein>
    <submittedName>
        <fullName evidence="3">DNA polymerase family B</fullName>
    </submittedName>
</protein>
<dbReference type="Proteomes" id="UP000324176">
    <property type="component" value="Unassembled WGS sequence"/>
</dbReference>
<accession>A0A0F7KHA6</accession>
<dbReference type="KEGG" id="nco:AAW31_11205"/>
<dbReference type="EMBL" id="CP011451">
    <property type="protein sequence ID" value="AKH38227.1"/>
    <property type="molecule type" value="Genomic_DNA"/>
</dbReference>
<evidence type="ECO:0000313" key="2">
    <source>
        <dbReference type="EMBL" id="AKH38227.1"/>
    </source>
</evidence>
<dbReference type="RefSeq" id="WP_046850283.1">
    <property type="nucleotide sequence ID" value="NZ_CP011451.1"/>
</dbReference>
<reference evidence="2 4" key="2">
    <citation type="journal article" date="2016" name="Genome Announc.">
        <title>Genome Sequence of Nitrosomonas communis Strain Nm2, a Mesophilic Ammonia-Oxidizing Bacterium Isolated from Mediterranean Soil.</title>
        <authorList>
            <person name="Kozlowski J.A."/>
            <person name="Kits K.D."/>
            <person name="Stein L.Y."/>
        </authorList>
    </citation>
    <scope>NUCLEOTIDE SEQUENCE [LARGE SCALE GENOMIC DNA]</scope>
    <source>
        <strain evidence="2 4">Nm2</strain>
    </source>
</reference>
<name>A0A0F7KHA6_9PROT</name>